<dbReference type="STRING" id="688.A6E04_20000"/>
<gene>
    <name evidence="2" type="ORF">A6E04_20000</name>
</gene>
<comment type="caution">
    <text evidence="2">The sequence shown here is derived from an EMBL/GenBank/DDBJ whole genome shotgun (WGS) entry which is preliminary data.</text>
</comment>
<accession>A0A1B9NTW3</accession>
<evidence type="ECO:0000313" key="3">
    <source>
        <dbReference type="Proteomes" id="UP000093523"/>
    </source>
</evidence>
<feature type="transmembrane region" description="Helical" evidence="1">
    <location>
        <begin position="12"/>
        <end position="34"/>
    </location>
</feature>
<dbReference type="EMBL" id="MAJU01000031">
    <property type="protein sequence ID" value="OCH17138.1"/>
    <property type="molecule type" value="Genomic_DNA"/>
</dbReference>
<keyword evidence="1" id="KW-0472">Membrane</keyword>
<name>A0A1B9NTW3_ALILO</name>
<sequence length="198" mass="23064">MEIKVLSLVGHPMYKAVAVFILLISIVLPAGLWLHSSSQLNYFPRNIDWSWSWSYYEPLSNGLQVGRTKDTKQLILRRVNRANNTSIYVDTTYTNTFEVVVIHEAVCQPKSQIKATLQVGDLTPETTSLICNDDGTRYLFRQVWRKLSNLYLKSKDFSLSEDFSNWPLGDLKKDQFMQLHPTYFRDRGEADVYEWSRD</sequence>
<evidence type="ECO:0008006" key="4">
    <source>
        <dbReference type="Google" id="ProtNLM"/>
    </source>
</evidence>
<dbReference type="AlphaFoldDB" id="A0A1B9NTW3"/>
<keyword evidence="1" id="KW-1133">Transmembrane helix</keyword>
<dbReference type="OrthoDB" id="5872968at2"/>
<dbReference type="RefSeq" id="WP_023603935.1">
    <property type="nucleotide sequence ID" value="NZ_CAWMPN010000031.1"/>
</dbReference>
<protein>
    <recommendedName>
        <fullName evidence="4">Threonine transporter RhtB</fullName>
    </recommendedName>
</protein>
<dbReference type="Proteomes" id="UP000093523">
    <property type="component" value="Unassembled WGS sequence"/>
</dbReference>
<proteinExistence type="predicted"/>
<evidence type="ECO:0000256" key="1">
    <source>
        <dbReference type="SAM" id="Phobius"/>
    </source>
</evidence>
<evidence type="ECO:0000313" key="2">
    <source>
        <dbReference type="EMBL" id="OCH17138.1"/>
    </source>
</evidence>
<organism evidence="2 3">
    <name type="scientific">Aliivibrio logei</name>
    <name type="common">Vibrio logei</name>
    <dbReference type="NCBI Taxonomy" id="688"/>
    <lineage>
        <taxon>Bacteria</taxon>
        <taxon>Pseudomonadati</taxon>
        <taxon>Pseudomonadota</taxon>
        <taxon>Gammaproteobacteria</taxon>
        <taxon>Vibrionales</taxon>
        <taxon>Vibrionaceae</taxon>
        <taxon>Aliivibrio</taxon>
    </lineage>
</organism>
<reference evidence="2 3" key="1">
    <citation type="submission" date="2016-06" db="EMBL/GenBank/DDBJ databases">
        <authorList>
            <person name="Kjaerup R.B."/>
            <person name="Dalgaard T.S."/>
            <person name="Juul-Madsen H.R."/>
        </authorList>
    </citation>
    <scope>NUCLEOTIDE SEQUENCE [LARGE SCALE GENOMIC DNA]</scope>
    <source>
        <strain evidence="2 3">1S159</strain>
    </source>
</reference>
<keyword evidence="1" id="KW-0812">Transmembrane</keyword>